<dbReference type="InterPro" id="IPR008030">
    <property type="entry name" value="NmrA-like"/>
</dbReference>
<dbReference type="OrthoDB" id="9997102at2759"/>
<dbReference type="CDD" id="cd05251">
    <property type="entry name" value="NmrA_like_SDR_a"/>
    <property type="match status" value="1"/>
</dbReference>
<dbReference type="Gene3D" id="3.40.50.720">
    <property type="entry name" value="NAD(P)-binding Rossmann-like Domain"/>
    <property type="match status" value="1"/>
</dbReference>
<organism evidence="4 5">
    <name type="scientific">Calocera cornea HHB12733</name>
    <dbReference type="NCBI Taxonomy" id="1353952"/>
    <lineage>
        <taxon>Eukaryota</taxon>
        <taxon>Fungi</taxon>
        <taxon>Dikarya</taxon>
        <taxon>Basidiomycota</taxon>
        <taxon>Agaricomycotina</taxon>
        <taxon>Dacrymycetes</taxon>
        <taxon>Dacrymycetales</taxon>
        <taxon>Dacrymycetaceae</taxon>
        <taxon>Calocera</taxon>
    </lineage>
</organism>
<dbReference type="PANTHER" id="PTHR42748">
    <property type="entry name" value="NITROGEN METABOLITE REPRESSION PROTEIN NMRA FAMILY MEMBER"/>
    <property type="match status" value="1"/>
</dbReference>
<protein>
    <submittedName>
        <fullName evidence="4">NAD(P)-binding protein</fullName>
    </submittedName>
</protein>
<dbReference type="SUPFAM" id="SSF51735">
    <property type="entry name" value="NAD(P)-binding Rossmann-fold domains"/>
    <property type="match status" value="1"/>
</dbReference>
<sequence length="291" mass="30721">MSGKPTVLVTGATGAQGGAVVSELLKGDKVSIRAITRNISSPSAQALESKGVQVVKADMFDGPSLVSALKGCDRAFLVTQFSGPKGTAGETESGNLFIDNAKTAGVRHLVFSSVGNAESGTGVPHFESKRRVEEHLFAAGLPSWTILRPVAFMDNLPAEPGMKRAIGLGVFGSLLGGKSLKLIAVQDIGWFAARALESPEQWKGKEIALAGDDLTVEGMKDAYAKVQGARPWAAWMPASVLGALMPTDVSLMFKFFREKGYSADIPALKKVYPGLTTFEQYVRSKSAPSSS</sequence>
<evidence type="ECO:0000256" key="2">
    <source>
        <dbReference type="ARBA" id="ARBA00022857"/>
    </source>
</evidence>
<evidence type="ECO:0000313" key="4">
    <source>
        <dbReference type="EMBL" id="KZT56929.1"/>
    </source>
</evidence>
<keyword evidence="2" id="KW-0521">NADP</keyword>
<accession>A0A165FLU6</accession>
<evidence type="ECO:0000259" key="3">
    <source>
        <dbReference type="Pfam" id="PF05368"/>
    </source>
</evidence>
<dbReference type="GO" id="GO:0005634">
    <property type="term" value="C:nucleus"/>
    <property type="evidence" value="ECO:0007669"/>
    <property type="project" value="TreeGrafter"/>
</dbReference>
<dbReference type="EMBL" id="KV423970">
    <property type="protein sequence ID" value="KZT56929.1"/>
    <property type="molecule type" value="Genomic_DNA"/>
</dbReference>
<dbReference type="InterPro" id="IPR036291">
    <property type="entry name" value="NAD(P)-bd_dom_sf"/>
</dbReference>
<dbReference type="PANTHER" id="PTHR42748:SF7">
    <property type="entry name" value="NMRA LIKE REDOX SENSOR 1-RELATED"/>
    <property type="match status" value="1"/>
</dbReference>
<dbReference type="Gene3D" id="3.90.25.10">
    <property type="entry name" value="UDP-galactose 4-epimerase, domain 1"/>
    <property type="match status" value="1"/>
</dbReference>
<evidence type="ECO:0000313" key="5">
    <source>
        <dbReference type="Proteomes" id="UP000076842"/>
    </source>
</evidence>
<reference evidence="4 5" key="1">
    <citation type="journal article" date="2016" name="Mol. Biol. Evol.">
        <title>Comparative Genomics of Early-Diverging Mushroom-Forming Fungi Provides Insights into the Origins of Lignocellulose Decay Capabilities.</title>
        <authorList>
            <person name="Nagy L.G."/>
            <person name="Riley R."/>
            <person name="Tritt A."/>
            <person name="Adam C."/>
            <person name="Daum C."/>
            <person name="Floudas D."/>
            <person name="Sun H."/>
            <person name="Yadav J.S."/>
            <person name="Pangilinan J."/>
            <person name="Larsson K.H."/>
            <person name="Matsuura K."/>
            <person name="Barry K."/>
            <person name="Labutti K."/>
            <person name="Kuo R."/>
            <person name="Ohm R.A."/>
            <person name="Bhattacharya S.S."/>
            <person name="Shirouzu T."/>
            <person name="Yoshinaga Y."/>
            <person name="Martin F.M."/>
            <person name="Grigoriev I.V."/>
            <person name="Hibbett D.S."/>
        </authorList>
    </citation>
    <scope>NUCLEOTIDE SEQUENCE [LARGE SCALE GENOMIC DNA]</scope>
    <source>
        <strain evidence="4 5">HHB12733</strain>
    </source>
</reference>
<dbReference type="InParanoid" id="A0A165FLU6"/>
<feature type="domain" description="NmrA-like" evidence="3">
    <location>
        <begin position="4"/>
        <end position="281"/>
    </location>
</feature>
<proteinExistence type="inferred from homology"/>
<gene>
    <name evidence="4" type="ORF">CALCODRAFT_496756</name>
</gene>
<dbReference type="STRING" id="1353952.A0A165FLU6"/>
<dbReference type="InterPro" id="IPR051164">
    <property type="entry name" value="NmrA-like_oxidored"/>
</dbReference>
<dbReference type="Pfam" id="PF05368">
    <property type="entry name" value="NmrA"/>
    <property type="match status" value="1"/>
</dbReference>
<dbReference type="AlphaFoldDB" id="A0A165FLU6"/>
<keyword evidence="5" id="KW-1185">Reference proteome</keyword>
<evidence type="ECO:0000256" key="1">
    <source>
        <dbReference type="ARBA" id="ARBA00006328"/>
    </source>
</evidence>
<dbReference type="Proteomes" id="UP000076842">
    <property type="component" value="Unassembled WGS sequence"/>
</dbReference>
<comment type="similarity">
    <text evidence="1">Belongs to the NmrA-type oxidoreductase family.</text>
</comment>
<name>A0A165FLU6_9BASI</name>